<evidence type="ECO:0000313" key="11">
    <source>
        <dbReference type="Proteomes" id="UP000015106"/>
    </source>
</evidence>
<dbReference type="PANTHER" id="PTHR12309">
    <property type="entry name" value="SEC61 GAMMA SUBUNIT"/>
    <property type="match status" value="1"/>
</dbReference>
<keyword evidence="11" id="KW-1185">Reference proteome</keyword>
<dbReference type="InterPro" id="IPR001901">
    <property type="entry name" value="Translocase_SecE/Sec61-g"/>
</dbReference>
<dbReference type="GO" id="GO:0016020">
    <property type="term" value="C:membrane"/>
    <property type="evidence" value="ECO:0007669"/>
    <property type="project" value="UniProtKB-SubCell"/>
</dbReference>
<evidence type="ECO:0000256" key="3">
    <source>
        <dbReference type="ARBA" id="ARBA00022448"/>
    </source>
</evidence>
<comment type="similarity">
    <text evidence="2">Belongs to the SecE/SEC61-gamma family.</text>
</comment>
<evidence type="ECO:0000256" key="2">
    <source>
        <dbReference type="ARBA" id="ARBA00008274"/>
    </source>
</evidence>
<dbReference type="EnsemblPlants" id="TuG1812G0500001039.01.T01">
    <property type="protein sequence ID" value="TuG1812G0500001039.01.T01"/>
    <property type="gene ID" value="TuG1812G0500001039.01"/>
</dbReference>
<proteinExistence type="inferred from homology"/>
<comment type="subcellular location">
    <subcellularLocation>
        <location evidence="1">Membrane</location>
    </subcellularLocation>
</comment>
<evidence type="ECO:0000256" key="5">
    <source>
        <dbReference type="ARBA" id="ARBA00022927"/>
    </source>
</evidence>
<dbReference type="GO" id="GO:0006605">
    <property type="term" value="P:protein targeting"/>
    <property type="evidence" value="ECO:0007669"/>
    <property type="project" value="InterPro"/>
</dbReference>
<dbReference type="Pfam" id="PF00584">
    <property type="entry name" value="SecE"/>
    <property type="match status" value="1"/>
</dbReference>
<protein>
    <recommendedName>
        <fullName evidence="12">Protein transport protein Sec61 subunit gamma</fullName>
    </recommendedName>
</protein>
<evidence type="ECO:0000256" key="1">
    <source>
        <dbReference type="ARBA" id="ARBA00004370"/>
    </source>
</evidence>
<reference evidence="11" key="1">
    <citation type="journal article" date="2013" name="Nature">
        <title>Draft genome of the wheat A-genome progenitor Triticum urartu.</title>
        <authorList>
            <person name="Ling H.Q."/>
            <person name="Zhao S."/>
            <person name="Liu D."/>
            <person name="Wang J."/>
            <person name="Sun H."/>
            <person name="Zhang C."/>
            <person name="Fan H."/>
            <person name="Li D."/>
            <person name="Dong L."/>
            <person name="Tao Y."/>
            <person name="Gao C."/>
            <person name="Wu H."/>
            <person name="Li Y."/>
            <person name="Cui Y."/>
            <person name="Guo X."/>
            <person name="Zheng S."/>
            <person name="Wang B."/>
            <person name="Yu K."/>
            <person name="Liang Q."/>
            <person name="Yang W."/>
            <person name="Lou X."/>
            <person name="Chen J."/>
            <person name="Feng M."/>
            <person name="Jian J."/>
            <person name="Zhang X."/>
            <person name="Luo G."/>
            <person name="Jiang Y."/>
            <person name="Liu J."/>
            <person name="Wang Z."/>
            <person name="Sha Y."/>
            <person name="Zhang B."/>
            <person name="Wu H."/>
            <person name="Tang D."/>
            <person name="Shen Q."/>
            <person name="Xue P."/>
            <person name="Zou S."/>
            <person name="Wang X."/>
            <person name="Liu X."/>
            <person name="Wang F."/>
            <person name="Yang Y."/>
            <person name="An X."/>
            <person name="Dong Z."/>
            <person name="Zhang K."/>
            <person name="Zhang X."/>
            <person name="Luo M.C."/>
            <person name="Dvorak J."/>
            <person name="Tong Y."/>
            <person name="Wang J."/>
            <person name="Yang H."/>
            <person name="Li Z."/>
            <person name="Wang D."/>
            <person name="Zhang A."/>
            <person name="Wang J."/>
        </authorList>
    </citation>
    <scope>NUCLEOTIDE SEQUENCE</scope>
    <source>
        <strain evidence="11">cv. G1812</strain>
    </source>
</reference>
<evidence type="ECO:0000256" key="6">
    <source>
        <dbReference type="ARBA" id="ARBA00022989"/>
    </source>
</evidence>
<reference evidence="10" key="3">
    <citation type="submission" date="2022-06" db="UniProtKB">
        <authorList>
            <consortium name="EnsemblPlants"/>
        </authorList>
    </citation>
    <scope>IDENTIFICATION</scope>
</reference>
<evidence type="ECO:0008006" key="12">
    <source>
        <dbReference type="Google" id="ProtNLM"/>
    </source>
</evidence>
<dbReference type="SUPFAM" id="SSF103456">
    <property type="entry name" value="Preprotein translocase SecE subunit"/>
    <property type="match status" value="1"/>
</dbReference>
<keyword evidence="6 9" id="KW-1133">Transmembrane helix</keyword>
<accession>A0A8R7UDB5</accession>
<dbReference type="InterPro" id="IPR023391">
    <property type="entry name" value="Prot_translocase_SecE_dom_sf"/>
</dbReference>
<keyword evidence="8 9" id="KW-0472">Membrane</keyword>
<keyword evidence="3" id="KW-0813">Transport</keyword>
<organism evidence="10 11">
    <name type="scientific">Triticum urartu</name>
    <name type="common">Red wild einkorn</name>
    <name type="synonym">Crithodium urartu</name>
    <dbReference type="NCBI Taxonomy" id="4572"/>
    <lineage>
        <taxon>Eukaryota</taxon>
        <taxon>Viridiplantae</taxon>
        <taxon>Streptophyta</taxon>
        <taxon>Embryophyta</taxon>
        <taxon>Tracheophyta</taxon>
        <taxon>Spermatophyta</taxon>
        <taxon>Magnoliopsida</taxon>
        <taxon>Liliopsida</taxon>
        <taxon>Poales</taxon>
        <taxon>Poaceae</taxon>
        <taxon>BOP clade</taxon>
        <taxon>Pooideae</taxon>
        <taxon>Triticodae</taxon>
        <taxon>Triticeae</taxon>
        <taxon>Triticinae</taxon>
        <taxon>Triticum</taxon>
    </lineage>
</organism>
<dbReference type="HAMAP" id="MF_00422">
    <property type="entry name" value="SecE"/>
    <property type="match status" value="1"/>
</dbReference>
<dbReference type="Gramene" id="TuG1812G0500001039.01.T01">
    <property type="protein sequence ID" value="TuG1812G0500001039.01.T01"/>
    <property type="gene ID" value="TuG1812G0500001039.01"/>
</dbReference>
<reference evidence="10" key="2">
    <citation type="submission" date="2018-03" db="EMBL/GenBank/DDBJ databases">
        <title>The Triticum urartu genome reveals the dynamic nature of wheat genome evolution.</title>
        <authorList>
            <person name="Ling H."/>
            <person name="Ma B."/>
            <person name="Shi X."/>
            <person name="Liu H."/>
            <person name="Dong L."/>
            <person name="Sun H."/>
            <person name="Cao Y."/>
            <person name="Gao Q."/>
            <person name="Zheng S."/>
            <person name="Li Y."/>
            <person name="Yu Y."/>
            <person name="Du H."/>
            <person name="Qi M."/>
            <person name="Li Y."/>
            <person name="Yu H."/>
            <person name="Cui Y."/>
            <person name="Wang N."/>
            <person name="Chen C."/>
            <person name="Wu H."/>
            <person name="Zhao Y."/>
            <person name="Zhang J."/>
            <person name="Li Y."/>
            <person name="Zhou W."/>
            <person name="Zhang B."/>
            <person name="Hu W."/>
            <person name="Eijk M."/>
            <person name="Tang J."/>
            <person name="Witsenboer H."/>
            <person name="Zhao S."/>
            <person name="Li Z."/>
            <person name="Zhang A."/>
            <person name="Wang D."/>
            <person name="Liang C."/>
        </authorList>
    </citation>
    <scope>NUCLEOTIDE SEQUENCE [LARGE SCALE GENOMIC DNA]</scope>
    <source>
        <strain evidence="10">cv. G1812</strain>
    </source>
</reference>
<name>A0A8R7UDB5_TRIUA</name>
<keyword evidence="5" id="KW-0653">Protein transport</keyword>
<keyword evidence="7" id="KW-0811">Translocation</keyword>
<dbReference type="Gene3D" id="1.20.5.820">
    <property type="entry name" value="Preprotein translocase SecE subunit"/>
    <property type="match status" value="1"/>
</dbReference>
<evidence type="ECO:0000256" key="9">
    <source>
        <dbReference type="SAM" id="Phobius"/>
    </source>
</evidence>
<keyword evidence="4 9" id="KW-0812">Transmembrane</keyword>
<dbReference type="AlphaFoldDB" id="A0A8R7UDB5"/>
<sequence length="211" mass="23386">IYLLIPQSIHPPIHSPPQTPIYLHPSPFHIATAATSSSAPPVSPSSPHPWPPRALPHYIATQTPSLPHRIATPSHLPSLTLHPYLNLRLNPSDPPSPWRHASFPEFAKDSVRLVKHCDKPYRKEITKVPAQTTIGFVVMGFAGFFVKLIFIPINNIIIEHSFSDLVRVSDLVHDRDRDGSLLCSPVYGSTRRVMAMNTMVSLLASQPGNMP</sequence>
<dbReference type="GO" id="GO:0006886">
    <property type="term" value="P:intracellular protein transport"/>
    <property type="evidence" value="ECO:0007669"/>
    <property type="project" value="InterPro"/>
</dbReference>
<evidence type="ECO:0000256" key="7">
    <source>
        <dbReference type="ARBA" id="ARBA00023010"/>
    </source>
</evidence>
<dbReference type="Proteomes" id="UP000015106">
    <property type="component" value="Chromosome 5"/>
</dbReference>
<evidence type="ECO:0000256" key="4">
    <source>
        <dbReference type="ARBA" id="ARBA00022692"/>
    </source>
</evidence>
<feature type="transmembrane region" description="Helical" evidence="9">
    <location>
        <begin position="132"/>
        <end position="153"/>
    </location>
</feature>
<evidence type="ECO:0000256" key="8">
    <source>
        <dbReference type="ARBA" id="ARBA00023136"/>
    </source>
</evidence>
<evidence type="ECO:0000313" key="10">
    <source>
        <dbReference type="EnsemblPlants" id="TuG1812G0500001039.01.T01"/>
    </source>
</evidence>